<keyword evidence="1" id="KW-0812">Transmembrane</keyword>
<protein>
    <submittedName>
        <fullName evidence="2">Uncharacterized protein</fullName>
    </submittedName>
</protein>
<keyword evidence="1" id="KW-1133">Transmembrane helix</keyword>
<name>A0A101LYP0_PICGL</name>
<reference evidence="2" key="1">
    <citation type="journal article" date="2015" name="Genome Biol. Evol.">
        <title>Organellar Genomes of White Spruce (Picea glauca): Assembly and Annotation.</title>
        <authorList>
            <person name="Jackman S.D."/>
            <person name="Warren R.L."/>
            <person name="Gibb E.A."/>
            <person name="Vandervalk B.P."/>
            <person name="Mohamadi H."/>
            <person name="Chu J."/>
            <person name="Raymond A."/>
            <person name="Pleasance S."/>
            <person name="Coope R."/>
            <person name="Wildung M.R."/>
            <person name="Ritland C.E."/>
            <person name="Bousquet J."/>
            <person name="Jones S.J."/>
            <person name="Bohlmann J."/>
            <person name="Birol I."/>
        </authorList>
    </citation>
    <scope>NUCLEOTIDE SEQUENCE [LARGE SCALE GENOMIC DNA]</scope>
    <source>
        <tissue evidence="2">Flushing bud</tissue>
    </source>
</reference>
<dbReference type="EMBL" id="LKAM01000006">
    <property type="protein sequence ID" value="KUM47784.1"/>
    <property type="molecule type" value="Genomic_DNA"/>
</dbReference>
<accession>A0A101LYP0</accession>
<feature type="transmembrane region" description="Helical" evidence="1">
    <location>
        <begin position="6"/>
        <end position="25"/>
    </location>
</feature>
<proteinExistence type="predicted"/>
<comment type="caution">
    <text evidence="2">The sequence shown here is derived from an EMBL/GenBank/DDBJ whole genome shotgun (WGS) entry which is preliminary data.</text>
</comment>
<keyword evidence="1" id="KW-0472">Membrane</keyword>
<dbReference type="AlphaFoldDB" id="A0A101LYP0"/>
<evidence type="ECO:0000256" key="1">
    <source>
        <dbReference type="SAM" id="Phobius"/>
    </source>
</evidence>
<organism evidence="2">
    <name type="scientific">Picea glauca</name>
    <name type="common">White spruce</name>
    <name type="synonym">Pinus glauca</name>
    <dbReference type="NCBI Taxonomy" id="3330"/>
    <lineage>
        <taxon>Eukaryota</taxon>
        <taxon>Viridiplantae</taxon>
        <taxon>Streptophyta</taxon>
        <taxon>Embryophyta</taxon>
        <taxon>Tracheophyta</taxon>
        <taxon>Spermatophyta</taxon>
        <taxon>Pinopsida</taxon>
        <taxon>Pinidae</taxon>
        <taxon>Conifers I</taxon>
        <taxon>Pinales</taxon>
        <taxon>Pinaceae</taxon>
        <taxon>Picea</taxon>
    </lineage>
</organism>
<sequence length="73" mass="8156">MPFKNVYPGLPVVIAMVPILVIYGLGCNLSSFERGGPPDEFNCPLTKTLYRNRNIPRSLTRPLDPPSQLYPLP</sequence>
<gene>
    <name evidence="2" type="ORF">ABT39_MTgene4778</name>
</gene>
<evidence type="ECO:0000313" key="2">
    <source>
        <dbReference type="EMBL" id="KUM47784.1"/>
    </source>
</evidence>
<geneLocation type="mitochondrion" evidence="2"/>
<keyword evidence="2" id="KW-0496">Mitochondrion</keyword>